<dbReference type="PRINTS" id="PR00081">
    <property type="entry name" value="GDHRDH"/>
</dbReference>
<evidence type="ECO:0000313" key="3">
    <source>
        <dbReference type="EMBL" id="PJE73891.1"/>
    </source>
</evidence>
<comment type="caution">
    <text evidence="3">The sequence shown here is derived from an EMBL/GenBank/DDBJ whole genome shotgun (WGS) entry which is preliminary data.</text>
</comment>
<dbReference type="PANTHER" id="PTHR43008">
    <property type="entry name" value="BENZIL REDUCTASE"/>
    <property type="match status" value="1"/>
</dbReference>
<keyword evidence="2" id="KW-0560">Oxidoreductase</keyword>
<reference evidence="4" key="1">
    <citation type="submission" date="2017-09" db="EMBL/GenBank/DDBJ databases">
        <title>Depth-based differentiation of microbial function through sediment-hosted aquifers and enrichment of novel symbionts in the deep terrestrial subsurface.</title>
        <authorList>
            <person name="Probst A.J."/>
            <person name="Ladd B."/>
            <person name="Jarett J.K."/>
            <person name="Geller-Mcgrath D.E."/>
            <person name="Sieber C.M.K."/>
            <person name="Emerson J.B."/>
            <person name="Anantharaman K."/>
            <person name="Thomas B.C."/>
            <person name="Malmstrom R."/>
            <person name="Stieglmeier M."/>
            <person name="Klingl A."/>
            <person name="Woyke T."/>
            <person name="Ryan C.M."/>
            <person name="Banfield J.F."/>
        </authorList>
    </citation>
    <scope>NUCLEOTIDE SEQUENCE [LARGE SCALE GENOMIC DNA]</scope>
</reference>
<dbReference type="InterPro" id="IPR036291">
    <property type="entry name" value="NAD(P)-bd_dom_sf"/>
</dbReference>
<comment type="similarity">
    <text evidence="1">Belongs to the short-chain dehydrogenases/reductases (SDR) family.</text>
</comment>
<accession>A0A2M8LBC6</accession>
<gene>
    <name evidence="3" type="ORF">COV01_03555</name>
</gene>
<evidence type="ECO:0008006" key="5">
    <source>
        <dbReference type="Google" id="ProtNLM"/>
    </source>
</evidence>
<dbReference type="PANTHER" id="PTHR43008:SF4">
    <property type="entry name" value="CHAIN DEHYDROGENASE, PUTATIVE (AFU_ORTHOLOGUE AFUA_4G08710)-RELATED"/>
    <property type="match status" value="1"/>
</dbReference>
<dbReference type="InterPro" id="IPR002347">
    <property type="entry name" value="SDR_fam"/>
</dbReference>
<proteinExistence type="inferred from homology"/>
<dbReference type="Gene3D" id="3.40.50.720">
    <property type="entry name" value="NAD(P)-binding Rossmann-like Domain"/>
    <property type="match status" value="1"/>
</dbReference>
<protein>
    <recommendedName>
        <fullName evidence="5">Short-chain dehydrogenase</fullName>
    </recommendedName>
</protein>
<dbReference type="SUPFAM" id="SSF51735">
    <property type="entry name" value="NAD(P)-binding Rossmann-fold domains"/>
    <property type="match status" value="1"/>
</dbReference>
<evidence type="ECO:0000313" key="4">
    <source>
        <dbReference type="Proteomes" id="UP000228700"/>
    </source>
</evidence>
<name>A0A2M8LBC6_9BACT</name>
<dbReference type="CDD" id="cd05233">
    <property type="entry name" value="SDR_c"/>
    <property type="match status" value="1"/>
</dbReference>
<dbReference type="AlphaFoldDB" id="A0A2M8LBC6"/>
<dbReference type="GO" id="GO:0050664">
    <property type="term" value="F:oxidoreductase activity, acting on NAD(P)H, oxygen as acceptor"/>
    <property type="evidence" value="ECO:0007669"/>
    <property type="project" value="TreeGrafter"/>
</dbReference>
<organism evidence="3 4">
    <name type="scientific">Candidatus Taylorbacteria bacterium CG10_big_fil_rev_8_21_14_0_10_41_48</name>
    <dbReference type="NCBI Taxonomy" id="1975024"/>
    <lineage>
        <taxon>Bacteria</taxon>
        <taxon>Candidatus Tayloriibacteriota</taxon>
    </lineage>
</organism>
<evidence type="ECO:0000256" key="2">
    <source>
        <dbReference type="ARBA" id="ARBA00023002"/>
    </source>
</evidence>
<dbReference type="Pfam" id="PF00106">
    <property type="entry name" value="adh_short"/>
    <property type="match status" value="1"/>
</dbReference>
<dbReference type="InterPro" id="IPR020904">
    <property type="entry name" value="Sc_DH/Rdtase_CS"/>
</dbReference>
<dbReference type="PROSITE" id="PS00061">
    <property type="entry name" value="ADH_SHORT"/>
    <property type="match status" value="1"/>
</dbReference>
<evidence type="ECO:0000256" key="1">
    <source>
        <dbReference type="ARBA" id="ARBA00006484"/>
    </source>
</evidence>
<dbReference type="EMBL" id="PFEQ01000014">
    <property type="protein sequence ID" value="PJE73891.1"/>
    <property type="molecule type" value="Genomic_DNA"/>
</dbReference>
<sequence>MKTIMITGATGDIGIAIVSKLASGGNRIIAVVRNKEQCHTLESMNNIEIYEADVTERDDIERLAHDIKGGVDWIIASHGYLDSQTDIIAQKPEAIAKTFDVNTLSLFSIFQTFSSHLSQGMIFISSMAGIHPNGMIIAYSASKAAVNAFAEALAKNQPRKTFIALCPGAVRGKMREKIGVTGGQDPMLVADLVCDMMSEKSVYKSGDVVSIKNGIVKVEKQIS</sequence>
<dbReference type="Proteomes" id="UP000228700">
    <property type="component" value="Unassembled WGS sequence"/>
</dbReference>